<dbReference type="GO" id="GO:0005737">
    <property type="term" value="C:cytoplasm"/>
    <property type="evidence" value="ECO:0007669"/>
    <property type="project" value="InterPro"/>
</dbReference>
<protein>
    <recommendedName>
        <fullName evidence="10">UDP-2,3-diacylglucosamine hydrolase</fullName>
        <ecNumber evidence="10">3.6.1.54</ecNumber>
    </recommendedName>
    <alternativeName>
        <fullName evidence="10">UDP-2,3-diacylglucosamine diphosphatase</fullName>
    </alternativeName>
</protein>
<dbReference type="GO" id="GO:0008758">
    <property type="term" value="F:UDP-2,3-diacylglucosamine hydrolase activity"/>
    <property type="evidence" value="ECO:0007669"/>
    <property type="project" value="UniProtKB-UniRule"/>
</dbReference>
<dbReference type="AlphaFoldDB" id="A0A1K2HMT1"/>
<evidence type="ECO:0000313" key="13">
    <source>
        <dbReference type="Proteomes" id="UP000186513"/>
    </source>
</evidence>
<keyword evidence="1 10" id="KW-1003">Cell membrane</keyword>
<evidence type="ECO:0000259" key="11">
    <source>
        <dbReference type="Pfam" id="PF00149"/>
    </source>
</evidence>
<dbReference type="PANTHER" id="PTHR34990:SF1">
    <property type="entry name" value="UDP-2,3-DIACYLGLUCOSAMINE HYDROLASE"/>
    <property type="match status" value="1"/>
</dbReference>
<proteinExistence type="inferred from homology"/>
<evidence type="ECO:0000256" key="1">
    <source>
        <dbReference type="ARBA" id="ARBA00022475"/>
    </source>
</evidence>
<feature type="binding site" evidence="10">
    <location>
        <position position="197"/>
    </location>
    <ligand>
        <name>substrate</name>
    </ligand>
</feature>
<feature type="binding site" evidence="10">
    <location>
        <position position="116"/>
    </location>
    <ligand>
        <name>Mn(2+)</name>
        <dbReference type="ChEBI" id="CHEBI:29035"/>
        <label>2</label>
    </ligand>
</feature>
<feature type="binding site" evidence="10">
    <location>
        <position position="10"/>
    </location>
    <ligand>
        <name>Mn(2+)</name>
        <dbReference type="ChEBI" id="CHEBI:29035"/>
        <label>1</label>
    </ligand>
</feature>
<feature type="binding site" evidence="10">
    <location>
        <begin position="81"/>
        <end position="82"/>
    </location>
    <ligand>
        <name>substrate</name>
    </ligand>
</feature>
<keyword evidence="7 10" id="KW-0443">Lipid metabolism</keyword>
<dbReference type="UniPathway" id="UPA00359">
    <property type="reaction ID" value="UER00480"/>
</dbReference>
<keyword evidence="5 10" id="KW-0479">Metal-binding</keyword>
<feature type="binding site" evidence="10">
    <location>
        <position position="124"/>
    </location>
    <ligand>
        <name>substrate</name>
    </ligand>
</feature>
<keyword evidence="6 10" id="KW-0378">Hydrolase</keyword>
<dbReference type="Gene3D" id="3.60.21.10">
    <property type="match status" value="1"/>
</dbReference>
<dbReference type="Proteomes" id="UP000186513">
    <property type="component" value="Unassembled WGS sequence"/>
</dbReference>
<dbReference type="Pfam" id="PF00149">
    <property type="entry name" value="Metallophos"/>
    <property type="match status" value="1"/>
</dbReference>
<dbReference type="SUPFAM" id="SSF56300">
    <property type="entry name" value="Metallo-dependent phosphatases"/>
    <property type="match status" value="1"/>
</dbReference>
<evidence type="ECO:0000313" key="12">
    <source>
        <dbReference type="EMBL" id="SFZ78035.1"/>
    </source>
</evidence>
<sequence length="248" mass="27080">MPKPILFASDLHLSDADPATTAAFIAFLRGPARQASALYLLGDIFEYWLGDDDDEALNAQIAAELSACAADGCAIYCLHGNRDFLLGSAYAQQAGAQLLDDPYTLDAFGLHLLLSHGDALCTDDTAYQQFRSLVRQPAWQAQFLARPLAERKAEAARIRAASEAAKQGKSAQIMDVNAVAVSKLLAAHPGTHLIHGHTHRPASHQHEVQHALRQRWVLPDWYAGQGGYLRLDEQGLNFVGINTDATWR</sequence>
<dbReference type="GO" id="GO:0019897">
    <property type="term" value="C:extrinsic component of plasma membrane"/>
    <property type="evidence" value="ECO:0007669"/>
    <property type="project" value="UniProtKB-UniRule"/>
</dbReference>
<feature type="domain" description="Calcineurin-like phosphoesterase" evidence="11">
    <location>
        <begin position="4"/>
        <end position="201"/>
    </location>
</feature>
<dbReference type="EMBL" id="FPKR01000011">
    <property type="protein sequence ID" value="SFZ78035.1"/>
    <property type="molecule type" value="Genomic_DNA"/>
</dbReference>
<reference evidence="12 13" key="1">
    <citation type="submission" date="2016-11" db="EMBL/GenBank/DDBJ databases">
        <authorList>
            <person name="Jaros S."/>
            <person name="Januszkiewicz K."/>
            <person name="Wedrychowicz H."/>
        </authorList>
    </citation>
    <scope>NUCLEOTIDE SEQUENCE [LARGE SCALE GENOMIC DNA]</scope>
    <source>
        <strain evidence="12 13">DSM 18899</strain>
    </source>
</reference>
<organism evidence="12 13">
    <name type="scientific">Chitinimonas taiwanensis DSM 18899</name>
    <dbReference type="NCBI Taxonomy" id="1121279"/>
    <lineage>
        <taxon>Bacteria</taxon>
        <taxon>Pseudomonadati</taxon>
        <taxon>Pseudomonadota</taxon>
        <taxon>Betaproteobacteria</taxon>
        <taxon>Neisseriales</taxon>
        <taxon>Chitinibacteraceae</taxon>
        <taxon>Chitinimonas</taxon>
    </lineage>
</organism>
<comment type="subcellular location">
    <subcellularLocation>
        <location evidence="10">Cell inner membrane</location>
        <topology evidence="10">Peripheral membrane protein</topology>
        <orientation evidence="10">Cytoplasmic side</orientation>
    </subcellularLocation>
</comment>
<feature type="binding site" evidence="10">
    <location>
        <position position="169"/>
    </location>
    <ligand>
        <name>substrate</name>
    </ligand>
</feature>
<feature type="binding site" evidence="10">
    <location>
        <position position="12"/>
    </location>
    <ligand>
        <name>Mn(2+)</name>
        <dbReference type="ChEBI" id="CHEBI:29035"/>
        <label>1</label>
    </ligand>
</feature>
<dbReference type="EC" id="3.6.1.54" evidence="10"/>
<comment type="cofactor">
    <cofactor evidence="10">
        <name>Mn(2+)</name>
        <dbReference type="ChEBI" id="CHEBI:29035"/>
    </cofactor>
    <text evidence="10">Binds 2 Mn(2+) ions per subunit in a binuclear metal center.</text>
</comment>
<keyword evidence="13" id="KW-1185">Reference proteome</keyword>
<comment type="similarity">
    <text evidence="10">Belongs to the LpxH family.</text>
</comment>
<keyword evidence="4 10" id="KW-0441">Lipid A biosynthesis</keyword>
<dbReference type="GO" id="GO:0030145">
    <property type="term" value="F:manganese ion binding"/>
    <property type="evidence" value="ECO:0007669"/>
    <property type="project" value="UniProtKB-UniRule"/>
</dbReference>
<gene>
    <name evidence="10" type="primary">lpxH</name>
    <name evidence="12" type="ORF">SAMN02745887_02743</name>
</gene>
<evidence type="ECO:0000256" key="2">
    <source>
        <dbReference type="ARBA" id="ARBA00022516"/>
    </source>
</evidence>
<dbReference type="NCBIfam" id="TIGR01854">
    <property type="entry name" value="lipid_A_lpxH"/>
    <property type="match status" value="1"/>
</dbReference>
<dbReference type="STRING" id="1121279.SAMN02745887_02743"/>
<dbReference type="PANTHER" id="PTHR34990">
    <property type="entry name" value="UDP-2,3-DIACYLGLUCOSAMINE HYDROLASE-RELATED"/>
    <property type="match status" value="1"/>
</dbReference>
<evidence type="ECO:0000256" key="6">
    <source>
        <dbReference type="ARBA" id="ARBA00022801"/>
    </source>
</evidence>
<evidence type="ECO:0000256" key="5">
    <source>
        <dbReference type="ARBA" id="ARBA00022723"/>
    </source>
</evidence>
<evidence type="ECO:0000256" key="7">
    <source>
        <dbReference type="ARBA" id="ARBA00023098"/>
    </source>
</evidence>
<evidence type="ECO:0000256" key="10">
    <source>
        <dbReference type="HAMAP-Rule" id="MF_00575"/>
    </source>
</evidence>
<dbReference type="InterPro" id="IPR029052">
    <property type="entry name" value="Metallo-depent_PP-like"/>
</dbReference>
<feature type="binding site" evidence="10">
    <location>
        <position position="43"/>
    </location>
    <ligand>
        <name>Mn(2+)</name>
        <dbReference type="ChEBI" id="CHEBI:29035"/>
        <label>2</label>
    </ligand>
</feature>
<feature type="binding site" evidence="10">
    <location>
        <position position="197"/>
    </location>
    <ligand>
        <name>Mn(2+)</name>
        <dbReference type="ChEBI" id="CHEBI:29035"/>
        <label>2</label>
    </ligand>
</feature>
<evidence type="ECO:0000256" key="9">
    <source>
        <dbReference type="ARBA" id="ARBA00023211"/>
    </source>
</evidence>
<dbReference type="InterPro" id="IPR004843">
    <property type="entry name" value="Calcineurin-like_PHP"/>
</dbReference>
<comment type="pathway">
    <text evidence="10">Glycolipid biosynthesis; lipid IV(A) biosynthesis; lipid IV(A) from (3R)-3-hydroxytetradecanoyl-[acyl-carrier-protein] and UDP-N-acetyl-alpha-D-glucosamine: step 4/6.</text>
</comment>
<dbReference type="GO" id="GO:0009245">
    <property type="term" value="P:lipid A biosynthetic process"/>
    <property type="evidence" value="ECO:0007669"/>
    <property type="project" value="UniProtKB-UniRule"/>
</dbReference>
<feature type="binding site" evidence="10">
    <location>
        <position position="199"/>
    </location>
    <ligand>
        <name>Mn(2+)</name>
        <dbReference type="ChEBI" id="CHEBI:29035"/>
        <label>1</label>
    </ligand>
</feature>
<dbReference type="HAMAP" id="MF_00575">
    <property type="entry name" value="LpxH"/>
    <property type="match status" value="1"/>
</dbReference>
<keyword evidence="8 10" id="KW-0472">Membrane</keyword>
<accession>A0A1K2HMT1</accession>
<feature type="binding site" evidence="10">
    <location>
        <position position="162"/>
    </location>
    <ligand>
        <name>substrate</name>
    </ligand>
</feature>
<comment type="catalytic activity">
    <reaction evidence="10">
        <text>UDP-2-N,3-O-bis[(3R)-3-hydroxytetradecanoyl]-alpha-D-glucosamine + H2O = 2-N,3-O-bis[(3R)-3-hydroxytetradecanoyl]-alpha-D-glucosaminyl 1-phosphate + UMP + 2 H(+)</text>
        <dbReference type="Rhea" id="RHEA:25213"/>
        <dbReference type="ChEBI" id="CHEBI:15377"/>
        <dbReference type="ChEBI" id="CHEBI:15378"/>
        <dbReference type="ChEBI" id="CHEBI:57865"/>
        <dbReference type="ChEBI" id="CHEBI:57957"/>
        <dbReference type="ChEBI" id="CHEBI:78847"/>
        <dbReference type="EC" id="3.6.1.54"/>
    </reaction>
</comment>
<feature type="binding site" evidence="10">
    <location>
        <position position="166"/>
    </location>
    <ligand>
        <name>substrate</name>
    </ligand>
</feature>
<keyword evidence="2 10" id="KW-0444">Lipid biosynthesis</keyword>
<dbReference type="RefSeq" id="WP_072429247.1">
    <property type="nucleotide sequence ID" value="NZ_FPKR01000011.1"/>
</dbReference>
<dbReference type="NCBIfam" id="NF003743">
    <property type="entry name" value="PRK05340.1"/>
    <property type="match status" value="1"/>
</dbReference>
<evidence type="ECO:0000256" key="3">
    <source>
        <dbReference type="ARBA" id="ARBA00022519"/>
    </source>
</evidence>
<dbReference type="CDD" id="cd07398">
    <property type="entry name" value="MPP_YbbF-LpxH"/>
    <property type="match status" value="1"/>
</dbReference>
<evidence type="ECO:0000256" key="4">
    <source>
        <dbReference type="ARBA" id="ARBA00022556"/>
    </source>
</evidence>
<keyword evidence="9 10" id="KW-0464">Manganese</keyword>
<dbReference type="OrthoDB" id="9783283at2"/>
<dbReference type="InterPro" id="IPR043461">
    <property type="entry name" value="LpxH-like"/>
</dbReference>
<keyword evidence="3 10" id="KW-0997">Cell inner membrane</keyword>
<name>A0A1K2HMT1_9NEIS</name>
<feature type="binding site" evidence="10">
    <location>
        <position position="81"/>
    </location>
    <ligand>
        <name>Mn(2+)</name>
        <dbReference type="ChEBI" id="CHEBI:29035"/>
        <label>2</label>
    </ligand>
</feature>
<feature type="binding site" evidence="10">
    <location>
        <position position="43"/>
    </location>
    <ligand>
        <name>Mn(2+)</name>
        <dbReference type="ChEBI" id="CHEBI:29035"/>
        <label>1</label>
    </ligand>
</feature>
<dbReference type="InterPro" id="IPR010138">
    <property type="entry name" value="UDP-diacylglucosamine_Hdrlase"/>
</dbReference>
<comment type="function">
    <text evidence="10">Hydrolyzes the pyrophosphate bond of UDP-2,3-diacylglucosamine to yield 2,3-diacylglucosamine 1-phosphate (lipid X) and UMP by catalyzing the attack of water at the alpha-P atom. Involved in the biosynthesis of lipid A, a phosphorylated glycolipid that anchors the lipopolysaccharide to the outer membrane of the cell.</text>
</comment>
<evidence type="ECO:0000256" key="8">
    <source>
        <dbReference type="ARBA" id="ARBA00023136"/>
    </source>
</evidence>